<evidence type="ECO:0000256" key="1">
    <source>
        <dbReference type="SAM" id="MobiDB-lite"/>
    </source>
</evidence>
<protein>
    <submittedName>
        <fullName evidence="2">Uncharacterized protein</fullName>
    </submittedName>
</protein>
<reference evidence="2 3" key="1">
    <citation type="journal article" date="2024" name="Plant Biotechnol. J.">
        <title>Dendrobium thyrsiflorum genome and its molecular insights into genes involved in important horticultural traits.</title>
        <authorList>
            <person name="Chen B."/>
            <person name="Wang J.Y."/>
            <person name="Zheng P.J."/>
            <person name="Li K.L."/>
            <person name="Liang Y.M."/>
            <person name="Chen X.F."/>
            <person name="Zhang C."/>
            <person name="Zhao X."/>
            <person name="He X."/>
            <person name="Zhang G.Q."/>
            <person name="Liu Z.J."/>
            <person name="Xu Q."/>
        </authorList>
    </citation>
    <scope>NUCLEOTIDE SEQUENCE [LARGE SCALE GENOMIC DNA]</scope>
    <source>
        <strain evidence="2">GZMU011</strain>
    </source>
</reference>
<accession>A0ABD0UKV4</accession>
<keyword evidence="3" id="KW-1185">Reference proteome</keyword>
<evidence type="ECO:0000313" key="2">
    <source>
        <dbReference type="EMBL" id="KAL0913413.1"/>
    </source>
</evidence>
<comment type="caution">
    <text evidence="2">The sequence shown here is derived from an EMBL/GenBank/DDBJ whole genome shotgun (WGS) entry which is preliminary data.</text>
</comment>
<dbReference type="Proteomes" id="UP001552299">
    <property type="component" value="Unassembled WGS sequence"/>
</dbReference>
<proteinExistence type="predicted"/>
<sequence>MAWSVAPPPRNQIIHNPQQKPSQPPNSQLDKSSNHPDLPTYVTTHSHPSFSLPQPSSMDASIPNLNSPMDETIVSSIIPPAFDKVPSYIISPNKYDVLADSHSEANYMEENYVDSSSLSKGILEKPNQEMPHHDSLFGIYSSVAQLSDLLDPSVYHIWREHNKRKFSSISKSFFTLKEIIRKAVYLKPADKRITSASSIHSIYSKPSNSAMEFLGVVSATLFAFGDNKEFEVGVKNSSAGVEADTGVIYIVDLQNVGQHMPEFVVPNLSDESRRTTKPGNADGDIRRGASGCLLECWSLRKRNTGDGRDEVDEHLAEANNERAFLPITRIVLSHSYASTGENERNAALFVQAALRERIFAISAEKIGQLEES</sequence>
<feature type="region of interest" description="Disordered" evidence="1">
    <location>
        <begin position="1"/>
        <end position="64"/>
    </location>
</feature>
<organism evidence="2 3">
    <name type="scientific">Dendrobium thyrsiflorum</name>
    <name type="common">Pinecone-like raceme dendrobium</name>
    <name type="synonym">Orchid</name>
    <dbReference type="NCBI Taxonomy" id="117978"/>
    <lineage>
        <taxon>Eukaryota</taxon>
        <taxon>Viridiplantae</taxon>
        <taxon>Streptophyta</taxon>
        <taxon>Embryophyta</taxon>
        <taxon>Tracheophyta</taxon>
        <taxon>Spermatophyta</taxon>
        <taxon>Magnoliopsida</taxon>
        <taxon>Liliopsida</taxon>
        <taxon>Asparagales</taxon>
        <taxon>Orchidaceae</taxon>
        <taxon>Epidendroideae</taxon>
        <taxon>Malaxideae</taxon>
        <taxon>Dendrobiinae</taxon>
        <taxon>Dendrobium</taxon>
    </lineage>
</organism>
<feature type="compositionally biased region" description="Polar residues" evidence="1">
    <location>
        <begin position="41"/>
        <end position="64"/>
    </location>
</feature>
<dbReference type="AlphaFoldDB" id="A0ABD0UKV4"/>
<feature type="compositionally biased region" description="Pro residues" evidence="1">
    <location>
        <begin position="1"/>
        <end position="10"/>
    </location>
</feature>
<name>A0ABD0UKV4_DENTH</name>
<gene>
    <name evidence="2" type="ORF">M5K25_016874</name>
</gene>
<dbReference type="EMBL" id="JANQDX010000013">
    <property type="protein sequence ID" value="KAL0913413.1"/>
    <property type="molecule type" value="Genomic_DNA"/>
</dbReference>
<evidence type="ECO:0000313" key="3">
    <source>
        <dbReference type="Proteomes" id="UP001552299"/>
    </source>
</evidence>
<feature type="compositionally biased region" description="Low complexity" evidence="1">
    <location>
        <begin position="16"/>
        <end position="28"/>
    </location>
</feature>